<keyword evidence="7" id="KW-0915">Sodium</keyword>
<feature type="transmembrane region" description="Helical" evidence="7">
    <location>
        <begin position="206"/>
        <end position="235"/>
    </location>
</feature>
<dbReference type="PANTHER" id="PTHR30341">
    <property type="entry name" value="SODIUM ION/PROTON ANTIPORTER NHAA-RELATED"/>
    <property type="match status" value="1"/>
</dbReference>
<comment type="similarity">
    <text evidence="7">Belongs to the NhaA Na(+)/H(+) (TC 2.A.33) antiporter family.</text>
</comment>
<protein>
    <recommendedName>
        <fullName evidence="7">Na(+)/H(+) antiporter NhaA</fullName>
    </recommendedName>
    <alternativeName>
        <fullName evidence="7">Sodium/proton antiporter NhaA</fullName>
    </alternativeName>
</protein>
<comment type="catalytic activity">
    <reaction evidence="7">
        <text>Na(+)(in) + 2 H(+)(out) = Na(+)(out) + 2 H(+)(in)</text>
        <dbReference type="Rhea" id="RHEA:29251"/>
        <dbReference type="ChEBI" id="CHEBI:15378"/>
        <dbReference type="ChEBI" id="CHEBI:29101"/>
    </reaction>
</comment>
<comment type="caution">
    <text evidence="8">The sequence shown here is derived from an EMBL/GenBank/DDBJ whole genome shotgun (WGS) entry which is preliminary data.</text>
</comment>
<proteinExistence type="inferred from homology"/>
<keyword evidence="7" id="KW-0050">Antiport</keyword>
<evidence type="ECO:0000256" key="6">
    <source>
        <dbReference type="ARBA" id="ARBA00023201"/>
    </source>
</evidence>
<dbReference type="NCBIfam" id="TIGR00773">
    <property type="entry name" value="NhaA"/>
    <property type="match status" value="1"/>
</dbReference>
<evidence type="ECO:0000313" key="9">
    <source>
        <dbReference type="Proteomes" id="UP000054997"/>
    </source>
</evidence>
<dbReference type="Gene3D" id="1.20.1530.10">
    <property type="entry name" value="Na+/H+ antiporter like domain"/>
    <property type="match status" value="1"/>
</dbReference>
<dbReference type="NCBIfam" id="NF007111">
    <property type="entry name" value="PRK09560.1"/>
    <property type="match status" value="1"/>
</dbReference>
<comment type="subcellular location">
    <subcellularLocation>
        <location evidence="1">Cell inner membrane</location>
        <topology evidence="1">Multi-pass membrane protein</topology>
    </subcellularLocation>
    <subcellularLocation>
        <location evidence="7">Cell membrane</location>
        <topology evidence="7">Multi-pass membrane protein</topology>
    </subcellularLocation>
</comment>
<dbReference type="GO" id="GO:0006885">
    <property type="term" value="P:regulation of pH"/>
    <property type="evidence" value="ECO:0007669"/>
    <property type="project" value="UniProtKB-UniRule"/>
</dbReference>
<organism evidence="8 9">
    <name type="scientific">Legionella londiniensis</name>
    <dbReference type="NCBI Taxonomy" id="45068"/>
    <lineage>
        <taxon>Bacteria</taxon>
        <taxon>Pseudomonadati</taxon>
        <taxon>Pseudomonadota</taxon>
        <taxon>Gammaproteobacteria</taxon>
        <taxon>Legionellales</taxon>
        <taxon>Legionellaceae</taxon>
        <taxon>Legionella</taxon>
    </lineage>
</organism>
<evidence type="ECO:0000256" key="4">
    <source>
        <dbReference type="ARBA" id="ARBA00022989"/>
    </source>
</evidence>
<dbReference type="PANTHER" id="PTHR30341:SF0">
    <property type="entry name" value="NA(+)_H(+) ANTIPORTER NHAA"/>
    <property type="match status" value="1"/>
</dbReference>
<feature type="transmembrane region" description="Helical" evidence="7">
    <location>
        <begin position="91"/>
        <end position="114"/>
    </location>
</feature>
<dbReference type="PATRIC" id="fig|45068.5.peg.1688"/>
<feature type="transmembrane region" description="Helical" evidence="7">
    <location>
        <begin position="180"/>
        <end position="199"/>
    </location>
</feature>
<evidence type="ECO:0000256" key="7">
    <source>
        <dbReference type="HAMAP-Rule" id="MF_01844"/>
    </source>
</evidence>
<dbReference type="Proteomes" id="UP000054997">
    <property type="component" value="Unassembled WGS sequence"/>
</dbReference>
<feature type="transmembrane region" description="Helical" evidence="7">
    <location>
        <begin position="60"/>
        <end position="79"/>
    </location>
</feature>
<sequence>MNNSDSFYSLETIGGILLFAAALLAMLIANSPLQMVYEHLFQVIVNISIGDFVIEKPLRIWVNDGLMAVYFMLVGLEIKREIKRGILSSKTSIIVPAITACSGLIAPAFIYFLFNYDDPYYLRGWAIPTATDIAFTLGIISLLKSRVPFALKILLTAIAIFDDIGAIVIIAIFFTHKLSYLSLGMALAFTGILIAFNYFKVSRISLYIIVGICLWAAVLKSGVHATLAGIVIAMTIPDEPSNSTLSRLEYGLHPWVAFFILPAFAFANAGVTFLGTELGTVFTHPLVLGIMLGLFLGKQVGVFLPLWYFVKQKKYLAHPSYKVTLTQIYGISLICGVGFTMSLFIGTLAFQSGTETMNLVKIGVVTGSFLSALMGSIVFLNSSKHR</sequence>
<dbReference type="HAMAP" id="MF_01844">
    <property type="entry name" value="NhaA"/>
    <property type="match status" value="1"/>
</dbReference>
<dbReference type="GO" id="GO:0005886">
    <property type="term" value="C:plasma membrane"/>
    <property type="evidence" value="ECO:0007669"/>
    <property type="project" value="UniProtKB-SubCell"/>
</dbReference>
<feature type="transmembrane region" description="Helical" evidence="7">
    <location>
        <begin position="255"/>
        <end position="274"/>
    </location>
</feature>
<dbReference type="AlphaFoldDB" id="A0A0W0VKN6"/>
<keyword evidence="7" id="KW-0813">Transport</keyword>
<feature type="transmembrane region" description="Helical" evidence="7">
    <location>
        <begin position="150"/>
        <end position="174"/>
    </location>
</feature>
<dbReference type="RefSeq" id="WP_058529554.1">
    <property type="nucleotide sequence ID" value="NZ_CAAAHZ010000004.1"/>
</dbReference>
<feature type="transmembrane region" description="Helical" evidence="7">
    <location>
        <begin position="6"/>
        <end position="29"/>
    </location>
</feature>
<dbReference type="STRING" id="45068.Llon_1557"/>
<evidence type="ECO:0000256" key="1">
    <source>
        <dbReference type="ARBA" id="ARBA00004429"/>
    </source>
</evidence>
<feature type="transmembrane region" description="Helical" evidence="7">
    <location>
        <begin position="286"/>
        <end position="308"/>
    </location>
</feature>
<dbReference type="InterPro" id="IPR023171">
    <property type="entry name" value="Na/H_antiporter_dom_sf"/>
</dbReference>
<keyword evidence="7" id="KW-0406">Ion transport</keyword>
<keyword evidence="3 7" id="KW-0812">Transmembrane</keyword>
<feature type="transmembrane region" description="Helical" evidence="7">
    <location>
        <begin position="362"/>
        <end position="380"/>
    </location>
</feature>
<keyword evidence="6 7" id="KW-0739">Sodium transport</keyword>
<dbReference type="InterPro" id="IPR004670">
    <property type="entry name" value="NhaA"/>
</dbReference>
<evidence type="ECO:0000256" key="3">
    <source>
        <dbReference type="ARBA" id="ARBA00022692"/>
    </source>
</evidence>
<evidence type="ECO:0000313" key="8">
    <source>
        <dbReference type="EMBL" id="KTD20671.1"/>
    </source>
</evidence>
<dbReference type="Pfam" id="PF06965">
    <property type="entry name" value="Na_H_antiport_1"/>
    <property type="match status" value="1"/>
</dbReference>
<comment type="function">
    <text evidence="7">Na(+)/H(+) antiporter that extrudes sodium in exchange for external protons.</text>
</comment>
<gene>
    <name evidence="7 8" type="primary">nhaA</name>
    <name evidence="8" type="ORF">Llon_1557</name>
</gene>
<dbReference type="NCBIfam" id="NF007112">
    <property type="entry name" value="PRK09561.1"/>
    <property type="match status" value="1"/>
</dbReference>
<feature type="transmembrane region" description="Helical" evidence="7">
    <location>
        <begin position="328"/>
        <end position="350"/>
    </location>
</feature>
<dbReference type="GO" id="GO:0015385">
    <property type="term" value="F:sodium:proton antiporter activity"/>
    <property type="evidence" value="ECO:0007669"/>
    <property type="project" value="UniProtKB-UniRule"/>
</dbReference>
<reference evidence="8 9" key="1">
    <citation type="submission" date="2015-11" db="EMBL/GenBank/DDBJ databases">
        <title>Genomic analysis of 38 Legionella species identifies large and diverse effector repertoires.</title>
        <authorList>
            <person name="Burstein D."/>
            <person name="Amaro F."/>
            <person name="Zusman T."/>
            <person name="Lifshitz Z."/>
            <person name="Cohen O."/>
            <person name="Gilbert J.A."/>
            <person name="Pupko T."/>
            <person name="Shuman H.A."/>
            <person name="Segal G."/>
        </authorList>
    </citation>
    <scope>NUCLEOTIDE SEQUENCE [LARGE SCALE GENOMIC DNA]</scope>
    <source>
        <strain evidence="8 9">ATCC 49505</strain>
    </source>
</reference>
<evidence type="ECO:0000256" key="2">
    <source>
        <dbReference type="ARBA" id="ARBA00022475"/>
    </source>
</evidence>
<dbReference type="OrthoDB" id="9808135at2"/>
<name>A0A0W0VKN6_9GAMM</name>
<feature type="transmembrane region" description="Helical" evidence="7">
    <location>
        <begin position="120"/>
        <end position="143"/>
    </location>
</feature>
<accession>A0A0W0VKN6</accession>
<keyword evidence="9" id="KW-1185">Reference proteome</keyword>
<keyword evidence="4 7" id="KW-1133">Transmembrane helix</keyword>
<evidence type="ECO:0000256" key="5">
    <source>
        <dbReference type="ARBA" id="ARBA00023136"/>
    </source>
</evidence>
<keyword evidence="2 7" id="KW-1003">Cell membrane</keyword>
<keyword evidence="5 7" id="KW-0472">Membrane</keyword>
<dbReference type="EMBL" id="LNYK01000019">
    <property type="protein sequence ID" value="KTD20671.1"/>
    <property type="molecule type" value="Genomic_DNA"/>
</dbReference>